<keyword evidence="4" id="KW-0808">Transferase</keyword>
<dbReference type="GO" id="GO:0046656">
    <property type="term" value="P:folic acid biosynthetic process"/>
    <property type="evidence" value="ECO:0007669"/>
    <property type="project" value="UniProtKB-KW"/>
</dbReference>
<keyword evidence="5" id="KW-0547">Nucleotide-binding</keyword>
<evidence type="ECO:0000256" key="7">
    <source>
        <dbReference type="ARBA" id="ARBA00022840"/>
    </source>
</evidence>
<dbReference type="Gene3D" id="3.30.70.560">
    <property type="entry name" value="7,8-Dihydro-6-hydroxymethylpterin-pyrophosphokinase HPPK"/>
    <property type="match status" value="1"/>
</dbReference>
<evidence type="ECO:0000256" key="4">
    <source>
        <dbReference type="ARBA" id="ARBA00022679"/>
    </source>
</evidence>
<proteinExistence type="predicted"/>
<dbReference type="GO" id="GO:0016301">
    <property type="term" value="F:kinase activity"/>
    <property type="evidence" value="ECO:0007669"/>
    <property type="project" value="UniProtKB-KW"/>
</dbReference>
<dbReference type="CDD" id="cd00483">
    <property type="entry name" value="HPPK"/>
    <property type="match status" value="1"/>
</dbReference>
<dbReference type="EC" id="2.7.6.3" evidence="3"/>
<dbReference type="UniPathway" id="UPA00077">
    <property type="reaction ID" value="UER00155"/>
</dbReference>
<dbReference type="PANTHER" id="PTHR43071:SF1">
    <property type="entry name" value="2-AMINO-4-HYDROXY-6-HYDROXYMETHYLDIHYDROPTERIDINE PYROPHOSPHOKINASE"/>
    <property type="match status" value="1"/>
</dbReference>
<evidence type="ECO:0000313" key="11">
    <source>
        <dbReference type="EMBL" id="ATF63278.1"/>
    </source>
</evidence>
<evidence type="ECO:0000256" key="3">
    <source>
        <dbReference type="ARBA" id="ARBA00013253"/>
    </source>
</evidence>
<sequence length="211" mass="22989">MAGTQKPDTQKHSTQKPNTLKHRAVLALGSNLGESEDTLERAVADLVAGGVQLVRASGLYRTAPVGGPVGQPDFVNAVIEVATDLGAYELLKLCNAVEAAHHRERLVRWGPRTLDIDVIDYDGVISEDPVLTLPHPRAQERAFVLVPWAQMDPQAHLTVTRRAEPSGERPDEVPAPLSREVVNVAELSRTLLGADEDAISYMREMQVPDQP</sequence>
<evidence type="ECO:0000259" key="10">
    <source>
        <dbReference type="PROSITE" id="PS00794"/>
    </source>
</evidence>
<keyword evidence="8" id="KW-0289">Folate biosynthesis</keyword>
<dbReference type="GO" id="GO:0046654">
    <property type="term" value="P:tetrahydrofolate biosynthetic process"/>
    <property type="evidence" value="ECO:0007669"/>
    <property type="project" value="UniProtKB-UniPathway"/>
</dbReference>
<gene>
    <name evidence="11" type="primary">folK</name>
    <name evidence="11" type="ORF">CO690_06130</name>
</gene>
<dbReference type="NCBIfam" id="TIGR01498">
    <property type="entry name" value="folK"/>
    <property type="match status" value="1"/>
</dbReference>
<accession>A0A291DFQ0</accession>
<reference evidence="12" key="1">
    <citation type="submission" date="2017-09" db="EMBL/GenBank/DDBJ databases">
        <title>FDA dAtabase for Regulatory Grade micrObial Sequences (FDA-ARGOS): Supporting development and validation of Infectious Disease Dx tests.</title>
        <authorList>
            <person name="Minogue T."/>
            <person name="Wolcott M."/>
            <person name="Wasieloski L."/>
            <person name="Aguilar W."/>
            <person name="Moore D."/>
            <person name="Tallon L."/>
            <person name="Sadzewicz L."/>
            <person name="Ott S."/>
            <person name="Zhao X."/>
            <person name="Nagaraj S."/>
            <person name="Vavikolanu K."/>
            <person name="Aluvathingal J."/>
            <person name="Nadendla S."/>
            <person name="Sichtig H."/>
        </authorList>
    </citation>
    <scope>NUCLEOTIDE SEQUENCE [LARGE SCALE GENOMIC DNA]</scope>
    <source>
        <strain evidence="12">FDAARGOS_369</strain>
    </source>
</reference>
<protein>
    <recommendedName>
        <fullName evidence="3">2-amino-4-hydroxy-6-hydroxymethyldihydropteridine diphosphokinase</fullName>
        <ecNumber evidence="3">2.7.6.3</ecNumber>
    </recommendedName>
</protein>
<name>A0A291DFQ0_9MICC</name>
<feature type="domain" description="7,8-dihydro-6-hydroxymethylpterin-pyrophosphokinase" evidence="10">
    <location>
        <begin position="108"/>
        <end position="119"/>
    </location>
</feature>
<dbReference type="Proteomes" id="UP000218628">
    <property type="component" value="Chromosome"/>
</dbReference>
<dbReference type="PANTHER" id="PTHR43071">
    <property type="entry name" value="2-AMINO-4-HYDROXY-6-HYDROXYMETHYLDIHYDROPTERIDINE PYROPHOSPHOKINASE"/>
    <property type="match status" value="1"/>
</dbReference>
<dbReference type="InterPro" id="IPR035907">
    <property type="entry name" value="Hppk_sf"/>
</dbReference>
<evidence type="ECO:0000313" key="12">
    <source>
        <dbReference type="Proteomes" id="UP000218628"/>
    </source>
</evidence>
<dbReference type="RefSeq" id="WP_096740942.1">
    <property type="nucleotide sequence ID" value="NZ_CP023510.1"/>
</dbReference>
<comment type="pathway">
    <text evidence="2">Cofactor biosynthesis; tetrahydrofolate biosynthesis; 2-amino-4-hydroxy-6-hydroxymethyl-7,8-dihydropteridine diphosphate from 7,8-dihydroneopterin triphosphate: step 4/4.</text>
</comment>
<dbReference type="PROSITE" id="PS00794">
    <property type="entry name" value="HPPK"/>
    <property type="match status" value="1"/>
</dbReference>
<dbReference type="GO" id="GO:0005524">
    <property type="term" value="F:ATP binding"/>
    <property type="evidence" value="ECO:0007669"/>
    <property type="project" value="UniProtKB-KW"/>
</dbReference>
<dbReference type="EMBL" id="CP023510">
    <property type="protein sequence ID" value="ATF63278.1"/>
    <property type="molecule type" value="Genomic_DNA"/>
</dbReference>
<dbReference type="SUPFAM" id="SSF55083">
    <property type="entry name" value="6-hydroxymethyl-7,8-dihydropterin pyrophosphokinase, HPPK"/>
    <property type="match status" value="1"/>
</dbReference>
<dbReference type="Pfam" id="PF01288">
    <property type="entry name" value="HPPK"/>
    <property type="match status" value="1"/>
</dbReference>
<evidence type="ECO:0000256" key="5">
    <source>
        <dbReference type="ARBA" id="ARBA00022741"/>
    </source>
</evidence>
<comment type="catalytic activity">
    <reaction evidence="1">
        <text>6-hydroxymethyl-7,8-dihydropterin + ATP = (7,8-dihydropterin-6-yl)methyl diphosphate + AMP + H(+)</text>
        <dbReference type="Rhea" id="RHEA:11412"/>
        <dbReference type="ChEBI" id="CHEBI:15378"/>
        <dbReference type="ChEBI" id="CHEBI:30616"/>
        <dbReference type="ChEBI" id="CHEBI:44841"/>
        <dbReference type="ChEBI" id="CHEBI:72950"/>
        <dbReference type="ChEBI" id="CHEBI:456215"/>
        <dbReference type="EC" id="2.7.6.3"/>
    </reaction>
</comment>
<keyword evidence="7" id="KW-0067">ATP-binding</keyword>
<feature type="region of interest" description="Disordered" evidence="9">
    <location>
        <begin position="1"/>
        <end position="20"/>
    </location>
</feature>
<evidence type="ECO:0000256" key="8">
    <source>
        <dbReference type="ARBA" id="ARBA00022909"/>
    </source>
</evidence>
<evidence type="ECO:0000256" key="6">
    <source>
        <dbReference type="ARBA" id="ARBA00022777"/>
    </source>
</evidence>
<keyword evidence="6 11" id="KW-0418">Kinase</keyword>
<dbReference type="AlphaFoldDB" id="A0A291DFQ0"/>
<evidence type="ECO:0000256" key="2">
    <source>
        <dbReference type="ARBA" id="ARBA00005051"/>
    </source>
</evidence>
<organism evidence="11 12">
    <name type="scientific">Rothia mucilaginosa</name>
    <dbReference type="NCBI Taxonomy" id="43675"/>
    <lineage>
        <taxon>Bacteria</taxon>
        <taxon>Bacillati</taxon>
        <taxon>Actinomycetota</taxon>
        <taxon>Actinomycetes</taxon>
        <taxon>Micrococcales</taxon>
        <taxon>Micrococcaceae</taxon>
        <taxon>Rothia</taxon>
    </lineage>
</organism>
<dbReference type="GO" id="GO:0003848">
    <property type="term" value="F:2-amino-4-hydroxy-6-hydroxymethyldihydropteridine diphosphokinase activity"/>
    <property type="evidence" value="ECO:0007669"/>
    <property type="project" value="UniProtKB-EC"/>
</dbReference>
<evidence type="ECO:0000256" key="1">
    <source>
        <dbReference type="ARBA" id="ARBA00000198"/>
    </source>
</evidence>
<dbReference type="InterPro" id="IPR000550">
    <property type="entry name" value="Hppk"/>
</dbReference>
<evidence type="ECO:0000256" key="9">
    <source>
        <dbReference type="SAM" id="MobiDB-lite"/>
    </source>
</evidence>